<protein>
    <submittedName>
        <fullName evidence="4">Aste57867_15965 protein</fullName>
    </submittedName>
</protein>
<evidence type="ECO:0000256" key="2">
    <source>
        <dbReference type="ARBA" id="ARBA00022737"/>
    </source>
</evidence>
<reference evidence="3" key="2">
    <citation type="submission" date="2019-06" db="EMBL/GenBank/DDBJ databases">
        <title>Genomics analysis of Aphanomyces spp. identifies a new class of oomycete effector associated with host adaptation.</title>
        <authorList>
            <person name="Gaulin E."/>
        </authorList>
    </citation>
    <scope>NUCLEOTIDE SEQUENCE</scope>
    <source>
        <strain evidence="3">CBS 578.67</strain>
    </source>
</reference>
<dbReference type="InterPro" id="IPR040239">
    <property type="entry name" value="HcpB-like"/>
</dbReference>
<sequence>MSEKSAAETKLLNEELEKRHYEFVSNCDGGKGDATACHSYGEWLSVIDKDYDQAARVYKTNCEEKNYAASCFNYGRFLLAGKGVDMNDELAKKMMEKACSGNSIHGCHHLGLMYLNAIGGDQDVAKGIAATEKACAAGEGGSCYRLGSMFLTSKSKFGLQRDVLKAKGYLEAACDANYAPACHNLAVMYKMGDAAVAKDQALFEAYSQKTLRLAEQAGAVGGSVKTA</sequence>
<dbReference type="Gene3D" id="1.25.40.10">
    <property type="entry name" value="Tetratricopeptide repeat domain"/>
    <property type="match status" value="1"/>
</dbReference>
<dbReference type="InterPro" id="IPR006597">
    <property type="entry name" value="Sel1-like"/>
</dbReference>
<dbReference type="SUPFAM" id="SSF81901">
    <property type="entry name" value="HCP-like"/>
    <property type="match status" value="1"/>
</dbReference>
<proteinExistence type="inferred from homology"/>
<dbReference type="EMBL" id="VJMH01005778">
    <property type="protein sequence ID" value="KAF0693016.1"/>
    <property type="molecule type" value="Genomic_DNA"/>
</dbReference>
<evidence type="ECO:0000313" key="4">
    <source>
        <dbReference type="EMBL" id="VFT92750.1"/>
    </source>
</evidence>
<dbReference type="InterPro" id="IPR011990">
    <property type="entry name" value="TPR-like_helical_dom_sf"/>
</dbReference>
<dbReference type="EMBL" id="CAADRA010005799">
    <property type="protein sequence ID" value="VFT92750.1"/>
    <property type="molecule type" value="Genomic_DNA"/>
</dbReference>
<dbReference type="SMART" id="SM00671">
    <property type="entry name" value="SEL1"/>
    <property type="match status" value="5"/>
</dbReference>
<name>A0A485L5D3_9STRA</name>
<evidence type="ECO:0000256" key="1">
    <source>
        <dbReference type="ARBA" id="ARBA00008486"/>
    </source>
</evidence>
<evidence type="ECO:0000313" key="3">
    <source>
        <dbReference type="EMBL" id="KAF0693016.1"/>
    </source>
</evidence>
<dbReference type="AlphaFoldDB" id="A0A485L5D3"/>
<dbReference type="OrthoDB" id="272077at2759"/>
<organism evidence="4 5">
    <name type="scientific">Aphanomyces stellatus</name>
    <dbReference type="NCBI Taxonomy" id="120398"/>
    <lineage>
        <taxon>Eukaryota</taxon>
        <taxon>Sar</taxon>
        <taxon>Stramenopiles</taxon>
        <taxon>Oomycota</taxon>
        <taxon>Saprolegniomycetes</taxon>
        <taxon>Saprolegniales</taxon>
        <taxon>Verrucalvaceae</taxon>
        <taxon>Aphanomyces</taxon>
    </lineage>
</organism>
<gene>
    <name evidence="4" type="primary">Aste57867_15965</name>
    <name evidence="3" type="ORF">As57867_015909</name>
    <name evidence="4" type="ORF">ASTE57867_15965</name>
</gene>
<dbReference type="Proteomes" id="UP000332933">
    <property type="component" value="Unassembled WGS sequence"/>
</dbReference>
<dbReference type="PANTHER" id="PTHR13891:SF1">
    <property type="entry name" value="CYTOCHROME C OXIDASE ASSEMBLY FACTOR 7"/>
    <property type="match status" value="1"/>
</dbReference>
<dbReference type="Pfam" id="PF08238">
    <property type="entry name" value="Sel1"/>
    <property type="match status" value="4"/>
</dbReference>
<evidence type="ECO:0000313" key="5">
    <source>
        <dbReference type="Proteomes" id="UP000332933"/>
    </source>
</evidence>
<dbReference type="PANTHER" id="PTHR13891">
    <property type="entry name" value="CYTOCHROME C OXIDASE ASSEMBLY FACTOR 7"/>
    <property type="match status" value="1"/>
</dbReference>
<keyword evidence="2" id="KW-0677">Repeat</keyword>
<comment type="similarity">
    <text evidence="1">Belongs to the hcp beta-lactamase family.</text>
</comment>
<reference evidence="4 5" key="1">
    <citation type="submission" date="2019-03" db="EMBL/GenBank/DDBJ databases">
        <authorList>
            <person name="Gaulin E."/>
            <person name="Dumas B."/>
        </authorList>
    </citation>
    <scope>NUCLEOTIDE SEQUENCE [LARGE SCALE GENOMIC DNA]</scope>
    <source>
        <strain evidence="4">CBS 568.67</strain>
    </source>
</reference>
<accession>A0A485L5D3</accession>
<keyword evidence="5" id="KW-1185">Reference proteome</keyword>